<evidence type="ECO:0000256" key="5">
    <source>
        <dbReference type="ARBA" id="ARBA00023136"/>
    </source>
</evidence>
<evidence type="ECO:0000313" key="9">
    <source>
        <dbReference type="Proteomes" id="UP001158066"/>
    </source>
</evidence>
<comment type="subcellular location">
    <subcellularLocation>
        <location evidence="1">Membrane</location>
        <topology evidence="1">Multi-pass membrane protein</topology>
    </subcellularLocation>
</comment>
<reference evidence="8" key="1">
    <citation type="submission" date="2017-05" db="EMBL/GenBank/DDBJ databases">
        <authorList>
            <person name="Varghese N."/>
            <person name="Submissions S."/>
        </authorList>
    </citation>
    <scope>NUCLEOTIDE SEQUENCE</scope>
    <source>
        <strain evidence="8">Su22</strain>
    </source>
</reference>
<evidence type="ECO:0000256" key="4">
    <source>
        <dbReference type="ARBA" id="ARBA00022989"/>
    </source>
</evidence>
<feature type="transmembrane region" description="Helical" evidence="6">
    <location>
        <begin position="54"/>
        <end position="79"/>
    </location>
</feature>
<feature type="transmembrane region" description="Helical" evidence="6">
    <location>
        <begin position="201"/>
        <end position="219"/>
    </location>
</feature>
<feature type="transmembrane region" description="Helical" evidence="6">
    <location>
        <begin position="85"/>
        <end position="107"/>
    </location>
</feature>
<evidence type="ECO:0000259" key="7">
    <source>
        <dbReference type="Pfam" id="PF02683"/>
    </source>
</evidence>
<feature type="transmembrane region" description="Helical" evidence="6">
    <location>
        <begin position="167"/>
        <end position="189"/>
    </location>
</feature>
<dbReference type="RefSeq" id="WP_283407832.1">
    <property type="nucleotide sequence ID" value="NZ_FXUF01000001.1"/>
</dbReference>
<sequence length="234" mass="25181">MPDVSWMVALAAGGISFLSPCILPLVPGYIGYISSGIDEVEGSEPNTRLMVIRSLFFVLGFSLIFIALGATASAMGQFLYQYVHYLNRIAGVFIVFFGLYLLGVIPLDQLGKTFRLPLPKAGGGSFSAFLMGLAFAAGWTPCIGSVLAGILLYAGMSETMLQGVMLLGFYSLGLGIPFILTAVFLKYFYGFISRFDRVLAGISKAGGFLLILLGLGIFFDKMTDITIWLQTIGL</sequence>
<dbReference type="GO" id="GO:0017004">
    <property type="term" value="P:cytochrome complex assembly"/>
    <property type="evidence" value="ECO:0007669"/>
    <property type="project" value="InterPro"/>
</dbReference>
<dbReference type="PANTHER" id="PTHR31272">
    <property type="entry name" value="CYTOCHROME C-TYPE BIOGENESIS PROTEIN HI_1454-RELATED"/>
    <property type="match status" value="1"/>
</dbReference>
<proteinExistence type="inferred from homology"/>
<feature type="transmembrane region" description="Helical" evidence="6">
    <location>
        <begin position="6"/>
        <end position="33"/>
    </location>
</feature>
<gene>
    <name evidence="8" type="ORF">SAMN06296020_101494</name>
</gene>
<feature type="transmembrane region" description="Helical" evidence="6">
    <location>
        <begin position="128"/>
        <end position="155"/>
    </location>
</feature>
<feature type="domain" description="Cytochrome C biogenesis protein transmembrane" evidence="7">
    <location>
        <begin position="8"/>
        <end position="185"/>
    </location>
</feature>
<protein>
    <submittedName>
        <fullName evidence="8">Cytochrome c-type biogenesis protein</fullName>
    </submittedName>
</protein>
<dbReference type="InterPro" id="IPR051790">
    <property type="entry name" value="Cytochrome_c-biogenesis_DsbD"/>
</dbReference>
<accession>A0AA45WTI4</accession>
<dbReference type="AlphaFoldDB" id="A0AA45WTI4"/>
<dbReference type="Proteomes" id="UP001158066">
    <property type="component" value="Unassembled WGS sequence"/>
</dbReference>
<dbReference type="Pfam" id="PF02683">
    <property type="entry name" value="DsbD_TM"/>
    <property type="match status" value="1"/>
</dbReference>
<evidence type="ECO:0000256" key="2">
    <source>
        <dbReference type="ARBA" id="ARBA00006143"/>
    </source>
</evidence>
<dbReference type="InterPro" id="IPR003834">
    <property type="entry name" value="Cyt_c_assmbl_TM_dom"/>
</dbReference>
<evidence type="ECO:0000256" key="1">
    <source>
        <dbReference type="ARBA" id="ARBA00004141"/>
    </source>
</evidence>
<keyword evidence="5 6" id="KW-0472">Membrane</keyword>
<keyword evidence="9" id="KW-1185">Reference proteome</keyword>
<keyword evidence="3 6" id="KW-0812">Transmembrane</keyword>
<organism evidence="8 9">
    <name type="scientific">Anoxynatronum buryatiense</name>
    <dbReference type="NCBI Taxonomy" id="489973"/>
    <lineage>
        <taxon>Bacteria</taxon>
        <taxon>Bacillati</taxon>
        <taxon>Bacillota</taxon>
        <taxon>Clostridia</taxon>
        <taxon>Eubacteriales</taxon>
        <taxon>Clostridiaceae</taxon>
        <taxon>Anoxynatronum</taxon>
    </lineage>
</organism>
<keyword evidence="4 6" id="KW-1133">Transmembrane helix</keyword>
<comment type="similarity">
    <text evidence="2">Belongs to the DsbD family.</text>
</comment>
<dbReference type="PANTHER" id="PTHR31272:SF4">
    <property type="entry name" value="CYTOCHROME C-TYPE BIOGENESIS PROTEIN HI_1454-RELATED"/>
    <property type="match status" value="1"/>
</dbReference>
<evidence type="ECO:0000313" key="8">
    <source>
        <dbReference type="EMBL" id="SMP41345.1"/>
    </source>
</evidence>
<name>A0AA45WTI4_9CLOT</name>
<evidence type="ECO:0000256" key="3">
    <source>
        <dbReference type="ARBA" id="ARBA00022692"/>
    </source>
</evidence>
<dbReference type="EMBL" id="FXUF01000001">
    <property type="protein sequence ID" value="SMP41345.1"/>
    <property type="molecule type" value="Genomic_DNA"/>
</dbReference>
<evidence type="ECO:0000256" key="6">
    <source>
        <dbReference type="SAM" id="Phobius"/>
    </source>
</evidence>
<comment type="caution">
    <text evidence="8">The sequence shown here is derived from an EMBL/GenBank/DDBJ whole genome shotgun (WGS) entry which is preliminary data.</text>
</comment>
<dbReference type="GO" id="GO:0016020">
    <property type="term" value="C:membrane"/>
    <property type="evidence" value="ECO:0007669"/>
    <property type="project" value="UniProtKB-SubCell"/>
</dbReference>